<proteinExistence type="predicted"/>
<organism evidence="2 3">
    <name type="scientific">Saliniramus fredricksonii</name>
    <dbReference type="NCBI Taxonomy" id="1653334"/>
    <lineage>
        <taxon>Bacteria</taxon>
        <taxon>Pseudomonadati</taxon>
        <taxon>Pseudomonadota</taxon>
        <taxon>Alphaproteobacteria</taxon>
        <taxon>Hyphomicrobiales</taxon>
        <taxon>Salinarimonadaceae</taxon>
        <taxon>Saliniramus</taxon>
    </lineage>
</organism>
<comment type="caution">
    <text evidence="2">The sequence shown here is derived from an EMBL/GenBank/DDBJ whole genome shotgun (WGS) entry which is preliminary data.</text>
</comment>
<reference evidence="2 3" key="1">
    <citation type="submission" date="2016-08" db="EMBL/GenBank/DDBJ databases">
        <authorList>
            <person name="Varghese N."/>
            <person name="Submissions Spin"/>
        </authorList>
    </citation>
    <scope>NUCLEOTIDE SEQUENCE [LARGE SCALE GENOMIC DNA]</scope>
    <source>
        <strain evidence="2 3">HL-109</strain>
    </source>
</reference>
<keyword evidence="3" id="KW-1185">Reference proteome</keyword>
<evidence type="ECO:0000256" key="1">
    <source>
        <dbReference type="SAM" id="MobiDB-lite"/>
    </source>
</evidence>
<dbReference type="Proteomes" id="UP000182800">
    <property type="component" value="Unassembled WGS sequence"/>
</dbReference>
<feature type="region of interest" description="Disordered" evidence="1">
    <location>
        <begin position="1"/>
        <end position="84"/>
    </location>
</feature>
<evidence type="ECO:0000313" key="3">
    <source>
        <dbReference type="Proteomes" id="UP000182800"/>
    </source>
</evidence>
<name>A0ABY0K4J4_9HYPH</name>
<sequence length="180" mass="20247">MTHENRDVTRASASDHDHPAVPDDHPTDNASTGSESETAEDVLALANQHFSRGRDADYDDDNDDDDAHVAEDAEEEAAAKPPKTSRRVIANWVIAKRLHDVLKPIREKRPFCLLIEVPEASWSEPIADAIGDLTGQLSLFRSMRDRIVTVDDVPRRSSNERLREKCLHPLVIPTRNDQNR</sequence>
<feature type="compositionally biased region" description="Basic and acidic residues" evidence="1">
    <location>
        <begin position="1"/>
        <end position="27"/>
    </location>
</feature>
<protein>
    <submittedName>
        <fullName evidence="2">Uncharacterized protein</fullName>
    </submittedName>
</protein>
<accession>A0ABY0K4J4</accession>
<gene>
    <name evidence="2" type="ORF">GA0071312_0312</name>
</gene>
<feature type="compositionally biased region" description="Acidic residues" evidence="1">
    <location>
        <begin position="57"/>
        <end position="76"/>
    </location>
</feature>
<evidence type="ECO:0000313" key="2">
    <source>
        <dbReference type="EMBL" id="SCC78480.1"/>
    </source>
</evidence>
<dbReference type="RefSeq" id="WP_131817677.1">
    <property type="nucleotide sequence ID" value="NZ_FMBM01000001.1"/>
</dbReference>
<dbReference type="EMBL" id="FMBM01000001">
    <property type="protein sequence ID" value="SCC78480.1"/>
    <property type="molecule type" value="Genomic_DNA"/>
</dbReference>